<evidence type="ECO:0000256" key="1">
    <source>
        <dbReference type="ARBA" id="ARBA00022737"/>
    </source>
</evidence>
<keyword evidence="1" id="KW-0677">Repeat</keyword>
<dbReference type="EMBL" id="CP007452">
    <property type="protein sequence ID" value="AHM57341.1"/>
    <property type="molecule type" value="Genomic_DNA"/>
</dbReference>
<reference evidence="4 5" key="1">
    <citation type="journal article" date="2014" name="Genome Announc.">
        <title>Complete Genome Sequence of Amino Acid-Utilizing Eubacterium acidaminophilum al-2 (DSM 3953).</title>
        <authorList>
            <person name="Poehlein A."/>
            <person name="Andreesen J.R."/>
            <person name="Daniel R."/>
        </authorList>
    </citation>
    <scope>NUCLEOTIDE SEQUENCE [LARGE SCALE GENOMIC DNA]</scope>
    <source>
        <strain evidence="4 5">DSM 3953</strain>
    </source>
</reference>
<dbReference type="Gene3D" id="1.20.1270.90">
    <property type="entry name" value="AF1782-like"/>
    <property type="match status" value="1"/>
</dbReference>
<keyword evidence="2" id="KW-0732">Signal</keyword>
<evidence type="ECO:0000259" key="3">
    <source>
        <dbReference type="PROSITE" id="PS51272"/>
    </source>
</evidence>
<organism evidence="4 5">
    <name type="scientific">Peptoclostridium acidaminophilum DSM 3953</name>
    <dbReference type="NCBI Taxonomy" id="1286171"/>
    <lineage>
        <taxon>Bacteria</taxon>
        <taxon>Bacillati</taxon>
        <taxon>Bacillota</taxon>
        <taxon>Clostridia</taxon>
        <taxon>Peptostreptococcales</taxon>
        <taxon>Peptoclostridiaceae</taxon>
        <taxon>Peptoclostridium</taxon>
    </lineage>
</organism>
<dbReference type="PROSITE" id="PS51272">
    <property type="entry name" value="SLH"/>
    <property type="match status" value="2"/>
</dbReference>
<evidence type="ECO:0000256" key="2">
    <source>
        <dbReference type="SAM" id="SignalP"/>
    </source>
</evidence>
<accession>W8U908</accession>
<name>W8U908_PEPAC</name>
<gene>
    <name evidence="4" type="ORF">EAL2_c20600</name>
</gene>
<keyword evidence="5" id="KW-1185">Reference proteome</keyword>
<proteinExistence type="predicted"/>
<dbReference type="eggNOG" id="COG1404">
    <property type="taxonomic scope" value="Bacteria"/>
</dbReference>
<dbReference type="OrthoDB" id="1704165at2"/>
<feature type="signal peptide" evidence="2">
    <location>
        <begin position="1"/>
        <end position="24"/>
    </location>
</feature>
<dbReference type="HOGENOM" id="CLU_292689_0_0_9"/>
<feature type="chain" id="PRO_5004916402" evidence="2">
    <location>
        <begin position="25"/>
        <end position="1040"/>
    </location>
</feature>
<evidence type="ECO:0000313" key="4">
    <source>
        <dbReference type="EMBL" id="AHM57341.1"/>
    </source>
</evidence>
<dbReference type="STRING" id="1286171.EAL2_c20600"/>
<protein>
    <submittedName>
        <fullName evidence="4">Middle cell wall protein</fullName>
    </submittedName>
</protein>
<dbReference type="PATRIC" id="fig|1286171.3.peg.2008"/>
<dbReference type="AlphaFoldDB" id="W8U908"/>
<dbReference type="RefSeq" id="WP_025436272.1">
    <property type="nucleotide sequence ID" value="NZ_CP007452.1"/>
</dbReference>
<feature type="domain" description="SLH" evidence="3">
    <location>
        <begin position="88"/>
        <end position="151"/>
    </location>
</feature>
<dbReference type="KEGG" id="eac:EAL2_c20600"/>
<evidence type="ECO:0000313" key="5">
    <source>
        <dbReference type="Proteomes" id="UP000019591"/>
    </source>
</evidence>
<dbReference type="InterPro" id="IPR001119">
    <property type="entry name" value="SLH_dom"/>
</dbReference>
<sequence length="1040" mass="111563">MKKRLVSLVLVLSMILGSMSMGFAAGPLTEGIEDSKVVKAVERLAAFGIVEGFEDGKYHPEYDVTREQFAKVLVEALGLGSAATAAQGPTKFSDVEADRWSAGYVNVAVGQGILKGYPDGTFGPAKNVTYAEAVTMLVRALGYQDSFLPGTWPGNYVAKAAEEGITSGVVYSPTGTADRGSMAVMLNNTLDADVIKIQEYGTLTGTEIKYVKTDISLLAEKMGIHKLEEAVVTATPKVDSGIDEDQVRVVIGKDYDVKKVNYDKDDVVVFDVIDKVDTTNLLGLSLNVYVDENDKDVVFVEESDKPFRVLYDVVDPDENVNEDEITLIKADKEYSFEDDYELYLDNKSVNMATFAAEAGKGDLFVKAVLSNKGNIKVIDAQRFEKGGAVIALKADSTTLTYRIDDADDEYTFKTKDYDKVVVMDNAGNIIKLEDIKANDVAYINDVNMAGDDLEEAASKDEVAYVVVVKESVTGDVTRYRTSGGDVVEVRLNGTAYDVASNATVSSNEDKDVYLINDTDGIDALDDITDDDADALLLFDAKGYVRHITTDAKASSADMYGVITATNVSFGSVEVKMLTQDESVVRYDVDFDAAEFEGYATEMAIDGAEGDIVKYTLNKDGEIDSMIKVGPDADGTTDDGKWTAVSGTLGDDFESDSLKLGTKWYNVSSNVVVFDYFEGTKAGNDFEDVNVVDYASLDGKGDNGDVIVFVNDKDEVRFVALVSKITSDDERAAYVLNKWVKAGDDYVEVAEYGVAENADFEVSAGIANVPERRVIAIFTENTDGTVDIMNPADSDDFTMYTGEVTSISGRFITIEGDDSVSVRVETNAVVYEKGDVKDFSDIDRGDNVTVAVKNAKAQVVKIYDMDDETALYNATYDAHNTPLDKVALDAAELAAAALDADDYTAESFADLTAALALPETSQALVDAKVAAINAAIDGLVEVLTATADVVVTGLGPVDITITESNVTDAAKFQIVYEEDPDLNSAVTDIGSLATDLLAAGDVITINILAADGVTVLATGTLTIPAASTGDADIVFEVTPAE</sequence>
<dbReference type="Proteomes" id="UP000019591">
    <property type="component" value="Chromosome"/>
</dbReference>
<feature type="domain" description="SLH" evidence="3">
    <location>
        <begin position="24"/>
        <end position="87"/>
    </location>
</feature>
<dbReference type="Pfam" id="PF00395">
    <property type="entry name" value="SLH"/>
    <property type="match status" value="2"/>
</dbReference>